<protein>
    <recommendedName>
        <fullName evidence="1">Thiol:disulfide interchange protein DsbD N-terminal domain-containing protein</fullName>
    </recommendedName>
</protein>
<evidence type="ECO:0000313" key="2">
    <source>
        <dbReference type="EMBL" id="HIT47411.1"/>
    </source>
</evidence>
<dbReference type="AlphaFoldDB" id="A0A9D1KH56"/>
<organism evidence="2 3">
    <name type="scientific">Candidatus Cryptobacteroides merdipullorum</name>
    <dbReference type="NCBI Taxonomy" id="2840771"/>
    <lineage>
        <taxon>Bacteria</taxon>
        <taxon>Pseudomonadati</taxon>
        <taxon>Bacteroidota</taxon>
        <taxon>Bacteroidia</taxon>
        <taxon>Bacteroidales</taxon>
        <taxon>Candidatus Cryptobacteroides</taxon>
    </lineage>
</organism>
<comment type="caution">
    <text evidence="2">The sequence shown here is derived from an EMBL/GenBank/DDBJ whole genome shotgun (WGS) entry which is preliminary data.</text>
</comment>
<dbReference type="InterPro" id="IPR028250">
    <property type="entry name" value="DsbDN"/>
</dbReference>
<dbReference type="Proteomes" id="UP000886881">
    <property type="component" value="Unassembled WGS sequence"/>
</dbReference>
<dbReference type="EMBL" id="DVLC01000113">
    <property type="protein sequence ID" value="HIT47411.1"/>
    <property type="molecule type" value="Genomic_DNA"/>
</dbReference>
<feature type="domain" description="Thiol:disulfide interchange protein DsbD N-terminal" evidence="1">
    <location>
        <begin position="5"/>
        <end position="109"/>
    </location>
</feature>
<accession>A0A9D1KH56</accession>
<reference evidence="2" key="2">
    <citation type="journal article" date="2021" name="PeerJ">
        <title>Extensive microbial diversity within the chicken gut microbiome revealed by metagenomics and culture.</title>
        <authorList>
            <person name="Gilroy R."/>
            <person name="Ravi A."/>
            <person name="Getino M."/>
            <person name="Pursley I."/>
            <person name="Horton D.L."/>
            <person name="Alikhan N.F."/>
            <person name="Baker D."/>
            <person name="Gharbi K."/>
            <person name="Hall N."/>
            <person name="Watson M."/>
            <person name="Adriaenssens E.M."/>
            <person name="Foster-Nyarko E."/>
            <person name="Jarju S."/>
            <person name="Secka A."/>
            <person name="Antonio M."/>
            <person name="Oren A."/>
            <person name="Chaudhuri R.R."/>
            <person name="La Ragione R."/>
            <person name="Hildebrand F."/>
            <person name="Pallen M.J."/>
        </authorList>
    </citation>
    <scope>NUCLEOTIDE SEQUENCE</scope>
    <source>
        <strain evidence="2">ChiHecec2B26-709</strain>
    </source>
</reference>
<name>A0A9D1KH56_9BACT</name>
<evidence type="ECO:0000259" key="1">
    <source>
        <dbReference type="Pfam" id="PF11412"/>
    </source>
</evidence>
<dbReference type="Pfam" id="PF11412">
    <property type="entry name" value="DsbD_N"/>
    <property type="match status" value="1"/>
</dbReference>
<proteinExistence type="predicted"/>
<gene>
    <name evidence="2" type="ORF">IAC35_06100</name>
</gene>
<reference evidence="2" key="1">
    <citation type="submission" date="2020-10" db="EMBL/GenBank/DDBJ databases">
        <authorList>
            <person name="Gilroy R."/>
        </authorList>
    </citation>
    <scope>NUCLEOTIDE SEQUENCE</scope>
    <source>
        <strain evidence="2">ChiHecec2B26-709</strain>
    </source>
</reference>
<evidence type="ECO:0000313" key="3">
    <source>
        <dbReference type="Proteomes" id="UP000886881"/>
    </source>
</evidence>
<sequence length="112" mass="12595">MYEISITAVPDFGWHIYDTLKTEFGPTATSVNFDESAGAETVGKLEIDGKLHKFYDDAFMMEVGYFEGNVTFRQKVRLPAGKDSVSALLEWMSCNNTNCDRPATETVEIKVR</sequence>